<organism evidence="2 3">
    <name type="scientific">Popillia japonica</name>
    <name type="common">Japanese beetle</name>
    <dbReference type="NCBI Taxonomy" id="7064"/>
    <lineage>
        <taxon>Eukaryota</taxon>
        <taxon>Metazoa</taxon>
        <taxon>Ecdysozoa</taxon>
        <taxon>Arthropoda</taxon>
        <taxon>Hexapoda</taxon>
        <taxon>Insecta</taxon>
        <taxon>Pterygota</taxon>
        <taxon>Neoptera</taxon>
        <taxon>Endopterygota</taxon>
        <taxon>Coleoptera</taxon>
        <taxon>Polyphaga</taxon>
        <taxon>Scarabaeiformia</taxon>
        <taxon>Scarabaeidae</taxon>
        <taxon>Rutelinae</taxon>
        <taxon>Popillia</taxon>
    </lineage>
</organism>
<evidence type="ECO:0000259" key="1">
    <source>
        <dbReference type="Pfam" id="PF13843"/>
    </source>
</evidence>
<keyword evidence="3" id="KW-1185">Reference proteome</keyword>
<evidence type="ECO:0000313" key="2">
    <source>
        <dbReference type="EMBL" id="KAK9739541.1"/>
    </source>
</evidence>
<dbReference type="InterPro" id="IPR029526">
    <property type="entry name" value="PGBD"/>
</dbReference>
<dbReference type="Pfam" id="PF13843">
    <property type="entry name" value="DDE_Tnp_1_7"/>
    <property type="match status" value="1"/>
</dbReference>
<proteinExistence type="predicted"/>
<reference evidence="2 3" key="1">
    <citation type="journal article" date="2024" name="BMC Genomics">
        <title>De novo assembly and annotation of Popillia japonica's genome with initial clues to its potential as an invasive pest.</title>
        <authorList>
            <person name="Cucini C."/>
            <person name="Boschi S."/>
            <person name="Funari R."/>
            <person name="Cardaioli E."/>
            <person name="Iannotti N."/>
            <person name="Marturano G."/>
            <person name="Paoli F."/>
            <person name="Bruttini M."/>
            <person name="Carapelli A."/>
            <person name="Frati F."/>
            <person name="Nardi F."/>
        </authorList>
    </citation>
    <scope>NUCLEOTIDE SEQUENCE [LARGE SCALE GENOMIC DNA]</scope>
    <source>
        <strain evidence="2">DMR45628</strain>
    </source>
</reference>
<comment type="caution">
    <text evidence="2">The sequence shown here is derived from an EMBL/GenBank/DDBJ whole genome shotgun (WGS) entry which is preliminary data.</text>
</comment>
<dbReference type="EMBL" id="JASPKY010000074">
    <property type="protein sequence ID" value="KAK9739541.1"/>
    <property type="molecule type" value="Genomic_DNA"/>
</dbReference>
<sequence>MIYADDDLDVEAIYTEPPEVNQLTDEDFGDEDDSGYLVKLTGRHLRAAVEIRRDGINKDNLEAEETRILSLPRGKTDKQTDFEWISGDIKEPSIEFPSPDFAEFANLTPVEIFELFWDNDLITYLLNETRNYALFKNSADPHITSEEIKGAIRVFILSVYDIKPARRLHWDFKADLGNPMHATGITGKQKEGALQASYRQFIHKPNSAPWCKKKVPYKLHIDNLFTSPTLLRGMRDLGIWCAGTIRDNRLRKGISLPDKASFRGEHRLRKGISLPDKASFRGEHHCTLDCQNGIIFVRWIDNSVVTVTSTCYGVETIPHVKKFSQSDEKVGAGS</sequence>
<name>A0AAW1M0J6_POPJA</name>
<dbReference type="AlphaFoldDB" id="A0AAW1M0J6"/>
<evidence type="ECO:0000313" key="3">
    <source>
        <dbReference type="Proteomes" id="UP001458880"/>
    </source>
</evidence>
<protein>
    <recommendedName>
        <fullName evidence="1">PiggyBac transposable element-derived protein domain-containing protein</fullName>
    </recommendedName>
</protein>
<dbReference type="Proteomes" id="UP001458880">
    <property type="component" value="Unassembled WGS sequence"/>
</dbReference>
<gene>
    <name evidence="2" type="ORF">QE152_g8964</name>
</gene>
<accession>A0AAW1M0J6</accession>
<dbReference type="GO" id="GO:0043565">
    <property type="term" value="F:sequence-specific DNA binding"/>
    <property type="evidence" value="ECO:0007669"/>
    <property type="project" value="TreeGrafter"/>
</dbReference>
<dbReference type="PANTHER" id="PTHR47055">
    <property type="entry name" value="DDE_TNP_1_7 DOMAIN-CONTAINING PROTEIN"/>
    <property type="match status" value="1"/>
</dbReference>
<feature type="domain" description="PiggyBac transposable element-derived protein" evidence="1">
    <location>
        <begin position="108"/>
        <end position="181"/>
    </location>
</feature>
<dbReference type="PANTHER" id="PTHR47055:SF2">
    <property type="entry name" value="PIGGYBAC TRANSPOSABLE ELEMENT-DERIVED PROTEIN 2-RELATED"/>
    <property type="match status" value="1"/>
</dbReference>
<dbReference type="InterPro" id="IPR052638">
    <property type="entry name" value="PiggyBac_TE-derived"/>
</dbReference>